<dbReference type="AlphaFoldDB" id="A0A418X3E5"/>
<feature type="transmembrane region" description="Helical" evidence="1">
    <location>
        <begin position="73"/>
        <end position="92"/>
    </location>
</feature>
<keyword evidence="1" id="KW-1133">Transmembrane helix</keyword>
<reference evidence="2 3" key="1">
    <citation type="submission" date="2018-09" db="EMBL/GenBank/DDBJ databases">
        <authorList>
            <person name="Zhu H."/>
        </authorList>
    </citation>
    <scope>NUCLEOTIDE SEQUENCE [LARGE SCALE GENOMIC DNA]</scope>
    <source>
        <strain evidence="2 3">K2R10-39</strain>
    </source>
</reference>
<evidence type="ECO:0000313" key="2">
    <source>
        <dbReference type="EMBL" id="RJG06911.1"/>
    </source>
</evidence>
<dbReference type="RefSeq" id="WP_119739906.1">
    <property type="nucleotide sequence ID" value="NZ_QYUN01000002.1"/>
</dbReference>
<accession>A0A418X3E5</accession>
<organism evidence="2 3">
    <name type="scientific">Noviherbaspirillum cavernae</name>
    <dbReference type="NCBI Taxonomy" id="2320862"/>
    <lineage>
        <taxon>Bacteria</taxon>
        <taxon>Pseudomonadati</taxon>
        <taxon>Pseudomonadota</taxon>
        <taxon>Betaproteobacteria</taxon>
        <taxon>Burkholderiales</taxon>
        <taxon>Oxalobacteraceae</taxon>
        <taxon>Noviherbaspirillum</taxon>
    </lineage>
</organism>
<proteinExistence type="predicted"/>
<feature type="transmembrane region" description="Helical" evidence="1">
    <location>
        <begin position="9"/>
        <end position="30"/>
    </location>
</feature>
<protein>
    <recommendedName>
        <fullName evidence="4">DUF4345 domain-containing protein</fullName>
    </recommendedName>
</protein>
<keyword evidence="1" id="KW-0812">Transmembrane</keyword>
<sequence>MQGHKSRILLWTGIATMLPGLQFLFPVAALRLAGLDVSDPAGLFYARHWGLLALCMGALLVHAARNPEARRPIVFAATIEKAGLVAMVALAWRDPALQGLHLPAIFDGLCVILYSLYLWQSARTRPASVAAT</sequence>
<dbReference type="OrthoDB" id="8779926at2"/>
<gene>
    <name evidence="2" type="ORF">D3870_13695</name>
</gene>
<keyword evidence="3" id="KW-1185">Reference proteome</keyword>
<comment type="caution">
    <text evidence="2">The sequence shown here is derived from an EMBL/GenBank/DDBJ whole genome shotgun (WGS) entry which is preliminary data.</text>
</comment>
<feature type="transmembrane region" description="Helical" evidence="1">
    <location>
        <begin position="98"/>
        <end position="119"/>
    </location>
</feature>
<evidence type="ECO:0000313" key="3">
    <source>
        <dbReference type="Proteomes" id="UP000285190"/>
    </source>
</evidence>
<evidence type="ECO:0000256" key="1">
    <source>
        <dbReference type="SAM" id="Phobius"/>
    </source>
</evidence>
<keyword evidence="1" id="KW-0472">Membrane</keyword>
<dbReference type="EMBL" id="QYUN01000002">
    <property type="protein sequence ID" value="RJG06911.1"/>
    <property type="molecule type" value="Genomic_DNA"/>
</dbReference>
<name>A0A418X3E5_9BURK</name>
<feature type="transmembrane region" description="Helical" evidence="1">
    <location>
        <begin position="42"/>
        <end position="61"/>
    </location>
</feature>
<evidence type="ECO:0008006" key="4">
    <source>
        <dbReference type="Google" id="ProtNLM"/>
    </source>
</evidence>
<dbReference type="Proteomes" id="UP000285190">
    <property type="component" value="Unassembled WGS sequence"/>
</dbReference>